<dbReference type="GeneID" id="130461560"/>
<feature type="compositionally biased region" description="Basic and acidic residues" evidence="1">
    <location>
        <begin position="87"/>
        <end position="102"/>
    </location>
</feature>
<evidence type="ECO:0000256" key="1">
    <source>
        <dbReference type="SAM" id="MobiDB-lite"/>
    </source>
</evidence>
<keyword evidence="2" id="KW-1185">Reference proteome</keyword>
<proteinExistence type="predicted"/>
<sequence>MTGVRNQYERRSKHKHDKQATNPVDTEERNKNERAKETEPVVPQSLLNDIMNNLEDPEHHTNQETEVNTNEKSNDNGNQEQESDLTQGRKETVRDPEDHTNQETEVNTNEKSNDNGNQEQESNLTKGRKETVRFKTKHNLSNRKQVD</sequence>
<evidence type="ECO:0000313" key="3">
    <source>
        <dbReference type="RefSeq" id="XP_056685685.1"/>
    </source>
</evidence>
<feature type="compositionally biased region" description="Polar residues" evidence="1">
    <location>
        <begin position="64"/>
        <end position="86"/>
    </location>
</feature>
<feature type="region of interest" description="Disordered" evidence="1">
    <location>
        <begin position="1"/>
        <end position="147"/>
    </location>
</feature>
<protein>
    <submittedName>
        <fullName evidence="3">Uncharacterized protein</fullName>
    </submittedName>
</protein>
<accession>A0ABM3QQQ4</accession>
<reference evidence="2" key="1">
    <citation type="journal article" date="2021" name="Nat. Commun.">
        <title>Genomic analyses provide insights into spinach domestication and the genetic basis of agronomic traits.</title>
        <authorList>
            <person name="Cai X."/>
            <person name="Sun X."/>
            <person name="Xu C."/>
            <person name="Sun H."/>
            <person name="Wang X."/>
            <person name="Ge C."/>
            <person name="Zhang Z."/>
            <person name="Wang Q."/>
            <person name="Fei Z."/>
            <person name="Jiao C."/>
            <person name="Wang Q."/>
        </authorList>
    </citation>
    <scope>NUCLEOTIDE SEQUENCE [LARGE SCALE GENOMIC DNA]</scope>
    <source>
        <strain evidence="2">cv. Varoflay</strain>
    </source>
</reference>
<name>A0ABM3QQQ4_SPIOL</name>
<feature type="compositionally biased region" description="Polar residues" evidence="1">
    <location>
        <begin position="103"/>
        <end position="125"/>
    </location>
</feature>
<evidence type="ECO:0000313" key="2">
    <source>
        <dbReference type="Proteomes" id="UP000813463"/>
    </source>
</evidence>
<feature type="compositionally biased region" description="Basic and acidic residues" evidence="1">
    <location>
        <begin position="26"/>
        <end position="39"/>
    </location>
</feature>
<gene>
    <name evidence="3" type="primary">LOC130461560</name>
</gene>
<dbReference type="RefSeq" id="XP_056685685.1">
    <property type="nucleotide sequence ID" value="XM_056829707.1"/>
</dbReference>
<dbReference type="Proteomes" id="UP000813463">
    <property type="component" value="Chromosome 5"/>
</dbReference>
<reference evidence="3" key="2">
    <citation type="submission" date="2025-08" db="UniProtKB">
        <authorList>
            <consortium name="RefSeq"/>
        </authorList>
    </citation>
    <scope>IDENTIFICATION</scope>
    <source>
        <tissue evidence="3">Leaf</tissue>
    </source>
</reference>
<organism evidence="2 3">
    <name type="scientific">Spinacia oleracea</name>
    <name type="common">Spinach</name>
    <dbReference type="NCBI Taxonomy" id="3562"/>
    <lineage>
        <taxon>Eukaryota</taxon>
        <taxon>Viridiplantae</taxon>
        <taxon>Streptophyta</taxon>
        <taxon>Embryophyta</taxon>
        <taxon>Tracheophyta</taxon>
        <taxon>Spermatophyta</taxon>
        <taxon>Magnoliopsida</taxon>
        <taxon>eudicotyledons</taxon>
        <taxon>Gunneridae</taxon>
        <taxon>Pentapetalae</taxon>
        <taxon>Caryophyllales</taxon>
        <taxon>Chenopodiaceae</taxon>
        <taxon>Chenopodioideae</taxon>
        <taxon>Anserineae</taxon>
        <taxon>Spinacia</taxon>
    </lineage>
</organism>